<sequence>MGKKKNRVVKASVKHRAEEKIQKEEFKEVDSVEEAEELSDHECSTQPSTSGIVLKLAAKEFGYASVKKLLESGADIKVRYREVDEIPHCDDCGGPCTCPRQMTLYERTPQEKRPPIH</sequence>
<evidence type="ECO:0000313" key="3">
    <source>
        <dbReference type="Proteomes" id="UP000024635"/>
    </source>
</evidence>
<name>A0A016TA45_9BILA</name>
<evidence type="ECO:0000256" key="1">
    <source>
        <dbReference type="SAM" id="MobiDB-lite"/>
    </source>
</evidence>
<dbReference type="OrthoDB" id="5889801at2759"/>
<feature type="region of interest" description="Disordered" evidence="1">
    <location>
        <begin position="27"/>
        <end position="47"/>
    </location>
</feature>
<evidence type="ECO:0000313" key="2">
    <source>
        <dbReference type="EMBL" id="EYB99537.1"/>
    </source>
</evidence>
<proteinExistence type="predicted"/>
<keyword evidence="3" id="KW-1185">Reference proteome</keyword>
<accession>A0A016TA45</accession>
<dbReference type="Proteomes" id="UP000024635">
    <property type="component" value="Unassembled WGS sequence"/>
</dbReference>
<comment type="caution">
    <text evidence="2">The sequence shown here is derived from an EMBL/GenBank/DDBJ whole genome shotgun (WGS) entry which is preliminary data.</text>
</comment>
<gene>
    <name evidence="2" type="primary">Acey_s0122.g1106</name>
    <name evidence="2" type="ORF">Y032_0122g1106</name>
</gene>
<dbReference type="EMBL" id="JARK01001458">
    <property type="protein sequence ID" value="EYB99537.1"/>
    <property type="molecule type" value="Genomic_DNA"/>
</dbReference>
<evidence type="ECO:0008006" key="4">
    <source>
        <dbReference type="Google" id="ProtNLM"/>
    </source>
</evidence>
<organism evidence="2 3">
    <name type="scientific">Ancylostoma ceylanicum</name>
    <dbReference type="NCBI Taxonomy" id="53326"/>
    <lineage>
        <taxon>Eukaryota</taxon>
        <taxon>Metazoa</taxon>
        <taxon>Ecdysozoa</taxon>
        <taxon>Nematoda</taxon>
        <taxon>Chromadorea</taxon>
        <taxon>Rhabditida</taxon>
        <taxon>Rhabditina</taxon>
        <taxon>Rhabditomorpha</taxon>
        <taxon>Strongyloidea</taxon>
        <taxon>Ancylostomatidae</taxon>
        <taxon>Ancylostomatinae</taxon>
        <taxon>Ancylostoma</taxon>
    </lineage>
</organism>
<reference evidence="3" key="1">
    <citation type="journal article" date="2015" name="Nat. Genet.">
        <title>The genome and transcriptome of the zoonotic hookworm Ancylostoma ceylanicum identify infection-specific gene families.</title>
        <authorList>
            <person name="Schwarz E.M."/>
            <person name="Hu Y."/>
            <person name="Antoshechkin I."/>
            <person name="Miller M.M."/>
            <person name="Sternberg P.W."/>
            <person name="Aroian R.V."/>
        </authorList>
    </citation>
    <scope>NUCLEOTIDE SEQUENCE</scope>
    <source>
        <strain evidence="3">HY135</strain>
    </source>
</reference>
<dbReference type="AlphaFoldDB" id="A0A016TA45"/>
<protein>
    <recommendedName>
        <fullName evidence="4">Ankyrin repeat protein</fullName>
    </recommendedName>
</protein>